<evidence type="ECO:0000256" key="6">
    <source>
        <dbReference type="SAM" id="MobiDB-lite"/>
    </source>
</evidence>
<feature type="region of interest" description="Disordered" evidence="6">
    <location>
        <begin position="446"/>
        <end position="472"/>
    </location>
</feature>
<accession>A0A5B8MPH7</accession>
<dbReference type="SUPFAM" id="SSF118290">
    <property type="entry name" value="WRKY DNA-binding domain"/>
    <property type="match status" value="1"/>
</dbReference>
<evidence type="ECO:0000256" key="5">
    <source>
        <dbReference type="ARBA" id="ARBA00023242"/>
    </source>
</evidence>
<dbReference type="GO" id="GO:0003700">
    <property type="term" value="F:DNA-binding transcription factor activity"/>
    <property type="evidence" value="ECO:0007669"/>
    <property type="project" value="InterPro"/>
</dbReference>
<dbReference type="PROSITE" id="PS50811">
    <property type="entry name" value="WRKY"/>
    <property type="match status" value="1"/>
</dbReference>
<feature type="domain" description="WRKY" evidence="7">
    <location>
        <begin position="51"/>
        <end position="112"/>
    </location>
</feature>
<evidence type="ECO:0000259" key="7">
    <source>
        <dbReference type="PROSITE" id="PS50811"/>
    </source>
</evidence>
<keyword evidence="5" id="KW-0539">Nucleus</keyword>
<protein>
    <recommendedName>
        <fullName evidence="7">WRKY domain-containing protein</fullName>
    </recommendedName>
</protein>
<keyword evidence="2" id="KW-0805">Transcription regulation</keyword>
<name>A0A5B8MPH7_9CHLO</name>
<evidence type="ECO:0000256" key="2">
    <source>
        <dbReference type="ARBA" id="ARBA00023015"/>
    </source>
</evidence>
<feature type="compositionally biased region" description="Basic and acidic residues" evidence="6">
    <location>
        <begin position="172"/>
        <end position="183"/>
    </location>
</feature>
<keyword evidence="9" id="KW-1185">Reference proteome</keyword>
<dbReference type="Gene3D" id="2.20.25.80">
    <property type="entry name" value="WRKY domain"/>
    <property type="match status" value="1"/>
</dbReference>
<feature type="region of interest" description="Disordered" evidence="6">
    <location>
        <begin position="1"/>
        <end position="35"/>
    </location>
</feature>
<dbReference type="InterPro" id="IPR036576">
    <property type="entry name" value="WRKY_dom_sf"/>
</dbReference>
<comment type="subcellular location">
    <subcellularLocation>
        <location evidence="1">Nucleus</location>
    </subcellularLocation>
</comment>
<proteinExistence type="predicted"/>
<dbReference type="GO" id="GO:0005634">
    <property type="term" value="C:nucleus"/>
    <property type="evidence" value="ECO:0007669"/>
    <property type="project" value="UniProtKB-SubCell"/>
</dbReference>
<evidence type="ECO:0000256" key="3">
    <source>
        <dbReference type="ARBA" id="ARBA00023125"/>
    </source>
</evidence>
<evidence type="ECO:0000256" key="1">
    <source>
        <dbReference type="ARBA" id="ARBA00004123"/>
    </source>
</evidence>
<dbReference type="OrthoDB" id="2021064at2759"/>
<keyword evidence="3" id="KW-0238">DNA-binding</keyword>
<keyword evidence="4" id="KW-0804">Transcription</keyword>
<dbReference type="GO" id="GO:0043565">
    <property type="term" value="F:sequence-specific DNA binding"/>
    <property type="evidence" value="ECO:0007669"/>
    <property type="project" value="InterPro"/>
</dbReference>
<evidence type="ECO:0000256" key="4">
    <source>
        <dbReference type="ARBA" id="ARBA00023163"/>
    </source>
</evidence>
<evidence type="ECO:0000313" key="9">
    <source>
        <dbReference type="Proteomes" id="UP000316726"/>
    </source>
</evidence>
<dbReference type="AlphaFoldDB" id="A0A5B8MPH7"/>
<dbReference type="Proteomes" id="UP000316726">
    <property type="component" value="Chromosome 8"/>
</dbReference>
<feature type="compositionally biased region" description="Basic and acidic residues" evidence="6">
    <location>
        <begin position="248"/>
        <end position="263"/>
    </location>
</feature>
<dbReference type="SMART" id="SM00774">
    <property type="entry name" value="WRKY"/>
    <property type="match status" value="1"/>
</dbReference>
<dbReference type="InterPro" id="IPR003657">
    <property type="entry name" value="WRKY_dom"/>
</dbReference>
<evidence type="ECO:0000313" key="8">
    <source>
        <dbReference type="EMBL" id="QDZ22578.1"/>
    </source>
</evidence>
<reference evidence="8 9" key="1">
    <citation type="submission" date="2018-07" db="EMBL/GenBank/DDBJ databases">
        <title>The complete nuclear genome of the prasinophyte Chloropicon primus (CCMP1205).</title>
        <authorList>
            <person name="Pombert J.-F."/>
            <person name="Otis C."/>
            <person name="Turmel M."/>
            <person name="Lemieux C."/>
        </authorList>
    </citation>
    <scope>NUCLEOTIDE SEQUENCE [LARGE SCALE GENOMIC DNA]</scope>
    <source>
        <strain evidence="8 9">CCMP1205</strain>
    </source>
</reference>
<dbReference type="Pfam" id="PF03106">
    <property type="entry name" value="WRKY"/>
    <property type="match status" value="1"/>
</dbReference>
<feature type="compositionally biased region" description="Low complexity" evidence="6">
    <location>
        <begin position="191"/>
        <end position="205"/>
    </location>
</feature>
<feature type="compositionally biased region" description="Low complexity" evidence="6">
    <location>
        <begin position="449"/>
        <end position="458"/>
    </location>
</feature>
<dbReference type="EMBL" id="CP031041">
    <property type="protein sequence ID" value="QDZ22578.1"/>
    <property type="molecule type" value="Genomic_DNA"/>
</dbReference>
<sequence>MQQPSGEEEMKPKTVKEWGPPEAQEEERYEGSKEYKHTTACGTRTLYFLPSDWQSKKGGHRWRKYGEKTVLEASGAYSRSYFKCTTDKNCTLRKYCQVSEEDDCVMVTRYNGFCHVHAAENGDGTTVRIPAFEGLSLPEEEDRSSGATESEDADSLVKHRGVETAGTATSKPQEDGIERRGTKENGVVMISSGSSGSKGAEASAENQDVSTPAPAGSTLLEGISSVVTKENGVARGNKAPGPAASGGRRPERRGGTAEKQKTETVIDGVGRMDSHPSDWVNWSRGSGEKNAASDGLDFFIPTYSGDVSAASVPPQKVGTGGKKAFTAPGAYPSLECKPQWEGGEDDKSVWMRVTNRLLGRYSSAKPKAGARPPTEEIHEFSESPLTTFVTEMMKSDVSIERAKELGVAQARERARVDRTRGCARCRYSSSGCLGCSEVKRQRYLERKAAQQSTSSSSTLQDSPRKRQRVSIK</sequence>
<gene>
    <name evidence="8" type="ORF">A3770_08p50960</name>
</gene>
<feature type="region of interest" description="Disordered" evidence="6">
    <location>
        <begin position="137"/>
        <end position="263"/>
    </location>
</feature>
<organism evidence="8 9">
    <name type="scientific">Chloropicon primus</name>
    <dbReference type="NCBI Taxonomy" id="1764295"/>
    <lineage>
        <taxon>Eukaryota</taxon>
        <taxon>Viridiplantae</taxon>
        <taxon>Chlorophyta</taxon>
        <taxon>Chloropicophyceae</taxon>
        <taxon>Chloropicales</taxon>
        <taxon>Chloropicaceae</taxon>
        <taxon>Chloropicon</taxon>
    </lineage>
</organism>